<evidence type="ECO:0000313" key="7">
    <source>
        <dbReference type="Proteomes" id="UP000325161"/>
    </source>
</evidence>
<dbReference type="FunFam" id="3.40.190.290:FF:000001">
    <property type="entry name" value="Transcriptional regulator, LysR family"/>
    <property type="match status" value="1"/>
</dbReference>
<keyword evidence="3" id="KW-0238">DNA-binding</keyword>
<dbReference type="InterPro" id="IPR036390">
    <property type="entry name" value="WH_DNA-bd_sf"/>
</dbReference>
<feature type="domain" description="HTH lysR-type" evidence="5">
    <location>
        <begin position="1"/>
        <end position="59"/>
    </location>
</feature>
<dbReference type="InterPro" id="IPR005119">
    <property type="entry name" value="LysR_subst-bd"/>
</dbReference>
<dbReference type="PANTHER" id="PTHR30537:SF35">
    <property type="entry name" value="TRANSCRIPTIONAL REGULATORY PROTEIN"/>
    <property type="match status" value="1"/>
</dbReference>
<dbReference type="Proteomes" id="UP000325161">
    <property type="component" value="Chromosome"/>
</dbReference>
<evidence type="ECO:0000256" key="1">
    <source>
        <dbReference type="ARBA" id="ARBA00009437"/>
    </source>
</evidence>
<dbReference type="KEGG" id="pacr:FXN63_12630"/>
<comment type="similarity">
    <text evidence="1">Belongs to the LysR transcriptional regulatory family.</text>
</comment>
<reference evidence="6 7" key="1">
    <citation type="submission" date="2019-08" db="EMBL/GenBank/DDBJ databases">
        <title>Amphibian skin-associated Pigmentiphaga: genome sequence and occurrence across geography and hosts.</title>
        <authorList>
            <person name="Bletz M.C."/>
            <person name="Bunk B."/>
            <person name="Sproeer C."/>
            <person name="Biwer P."/>
            <person name="Reiter S."/>
            <person name="Rabemananjara F.C.E."/>
            <person name="Schulz S."/>
            <person name="Overmann J."/>
            <person name="Vences M."/>
        </authorList>
    </citation>
    <scope>NUCLEOTIDE SEQUENCE [LARGE SCALE GENOMIC DNA]</scope>
    <source>
        <strain evidence="6 7">Mada1488</strain>
    </source>
</reference>
<keyword evidence="7" id="KW-1185">Reference proteome</keyword>
<keyword evidence="4" id="KW-0804">Transcription</keyword>
<dbReference type="AlphaFoldDB" id="A0A5C0AVW1"/>
<dbReference type="Gene3D" id="1.10.10.10">
    <property type="entry name" value="Winged helix-like DNA-binding domain superfamily/Winged helix DNA-binding domain"/>
    <property type="match status" value="1"/>
</dbReference>
<dbReference type="InterPro" id="IPR058163">
    <property type="entry name" value="LysR-type_TF_proteobact-type"/>
</dbReference>
<dbReference type="GO" id="GO:0003700">
    <property type="term" value="F:DNA-binding transcription factor activity"/>
    <property type="evidence" value="ECO:0007669"/>
    <property type="project" value="InterPro"/>
</dbReference>
<dbReference type="SUPFAM" id="SSF53850">
    <property type="entry name" value="Periplasmic binding protein-like II"/>
    <property type="match status" value="1"/>
</dbReference>
<sequence length="299" mass="33080">MDRFMEMKTFIAVVDAGSFIGAADPMGMSKAAVSRHVSDLENRLGVRLLQRTTRRLSLTDEGQSFYARSKEALALVDEAETEIRSRSIEASGVVRVNAPHTFGVLHLAPLWGGFMDANPRVSLEVTLSDRVVDLVDEGFDLAIRIAVLPNSTLVSRKLASTRMMLCASPDYLARVGTPSHPKDLALHQVIAYSYWATRDEWTFTGPEGEVSVRTHARLYANNGDTCLAAALSGQGIILQPSFLVAEDVRAGRLVELMPEYKSIELGIYAVYPTRKQLALKVRRLIDFLADALQRPVWMT</sequence>
<evidence type="ECO:0000313" key="6">
    <source>
        <dbReference type="EMBL" id="QEI06582.1"/>
    </source>
</evidence>
<protein>
    <submittedName>
        <fullName evidence="6">LysR family transcriptional regulator</fullName>
    </submittedName>
</protein>
<dbReference type="PANTHER" id="PTHR30537">
    <property type="entry name" value="HTH-TYPE TRANSCRIPTIONAL REGULATOR"/>
    <property type="match status" value="1"/>
</dbReference>
<proteinExistence type="inferred from homology"/>
<dbReference type="CDD" id="cd08422">
    <property type="entry name" value="PBP2_CrgA_like"/>
    <property type="match status" value="1"/>
</dbReference>
<evidence type="ECO:0000256" key="4">
    <source>
        <dbReference type="ARBA" id="ARBA00023163"/>
    </source>
</evidence>
<dbReference type="InterPro" id="IPR036388">
    <property type="entry name" value="WH-like_DNA-bd_sf"/>
</dbReference>
<evidence type="ECO:0000256" key="2">
    <source>
        <dbReference type="ARBA" id="ARBA00023015"/>
    </source>
</evidence>
<dbReference type="PROSITE" id="PS50931">
    <property type="entry name" value="HTH_LYSR"/>
    <property type="match status" value="1"/>
</dbReference>
<dbReference type="InterPro" id="IPR000847">
    <property type="entry name" value="LysR_HTH_N"/>
</dbReference>
<dbReference type="Gene3D" id="3.40.190.290">
    <property type="match status" value="1"/>
</dbReference>
<dbReference type="OrthoDB" id="9026421at2"/>
<dbReference type="GO" id="GO:0043565">
    <property type="term" value="F:sequence-specific DNA binding"/>
    <property type="evidence" value="ECO:0007669"/>
    <property type="project" value="TreeGrafter"/>
</dbReference>
<evidence type="ECO:0000256" key="3">
    <source>
        <dbReference type="ARBA" id="ARBA00023125"/>
    </source>
</evidence>
<dbReference type="Pfam" id="PF03466">
    <property type="entry name" value="LysR_substrate"/>
    <property type="match status" value="1"/>
</dbReference>
<gene>
    <name evidence="6" type="ORF">FXN63_12630</name>
</gene>
<evidence type="ECO:0000259" key="5">
    <source>
        <dbReference type="PROSITE" id="PS50931"/>
    </source>
</evidence>
<dbReference type="EMBL" id="CP043046">
    <property type="protein sequence ID" value="QEI06582.1"/>
    <property type="molecule type" value="Genomic_DNA"/>
</dbReference>
<name>A0A5C0AVW1_9BURK</name>
<dbReference type="RefSeq" id="WP_148815322.1">
    <property type="nucleotide sequence ID" value="NZ_CP043046.1"/>
</dbReference>
<keyword evidence="2" id="KW-0805">Transcription regulation</keyword>
<accession>A0A5C0AVW1</accession>
<dbReference type="FunFam" id="1.10.10.10:FF:000001">
    <property type="entry name" value="LysR family transcriptional regulator"/>
    <property type="match status" value="1"/>
</dbReference>
<dbReference type="SUPFAM" id="SSF46785">
    <property type="entry name" value="Winged helix' DNA-binding domain"/>
    <property type="match status" value="1"/>
</dbReference>
<organism evidence="6 7">
    <name type="scientific">Pigmentiphaga aceris</name>
    <dbReference type="NCBI Taxonomy" id="1940612"/>
    <lineage>
        <taxon>Bacteria</taxon>
        <taxon>Pseudomonadati</taxon>
        <taxon>Pseudomonadota</taxon>
        <taxon>Betaproteobacteria</taxon>
        <taxon>Burkholderiales</taxon>
        <taxon>Alcaligenaceae</taxon>
        <taxon>Pigmentiphaga</taxon>
    </lineage>
</organism>
<dbReference type="GO" id="GO:0006351">
    <property type="term" value="P:DNA-templated transcription"/>
    <property type="evidence" value="ECO:0007669"/>
    <property type="project" value="TreeGrafter"/>
</dbReference>
<dbReference type="Pfam" id="PF00126">
    <property type="entry name" value="HTH_1"/>
    <property type="match status" value="1"/>
</dbReference>